<keyword evidence="2" id="KW-1185">Reference proteome</keyword>
<dbReference type="AlphaFoldDB" id="A0AAW9R0T8"/>
<accession>A0AAW9R0T8</accession>
<comment type="caution">
    <text evidence="1">The sequence shown here is derived from an EMBL/GenBank/DDBJ whole genome shotgun (WGS) entry which is preliminary data.</text>
</comment>
<proteinExistence type="predicted"/>
<evidence type="ECO:0000313" key="1">
    <source>
        <dbReference type="EMBL" id="MEG3440193.1"/>
    </source>
</evidence>
<dbReference type="EMBL" id="JBAFSM010000079">
    <property type="protein sequence ID" value="MEG3440193.1"/>
    <property type="molecule type" value="Genomic_DNA"/>
</dbReference>
<evidence type="ECO:0000313" key="2">
    <source>
        <dbReference type="Proteomes" id="UP001328733"/>
    </source>
</evidence>
<name>A0AAW9R0T8_9CHRO</name>
<dbReference type="Proteomes" id="UP001328733">
    <property type="component" value="Unassembled WGS sequence"/>
</dbReference>
<sequence length="101" mass="11868">MAKRNPPTPYRSAGDRPREANILEEISAVQEDSGRSLEYFHRARTLYGVIGDKYSRNRDSLSIADYRRQNLPLSIDFYRFFRYTLADIELNIHELPFLSIL</sequence>
<reference evidence="1 2" key="1">
    <citation type="submission" date="2024-01" db="EMBL/GenBank/DDBJ databases">
        <title>Genomic insights into the taxonomy and metabolism of the cyanobacterium Pannus brasiliensis CCIBt3594.</title>
        <authorList>
            <person name="Machado M."/>
            <person name="Botero N.B."/>
            <person name="Andreote A.P.D."/>
            <person name="Feitosa A.M.T."/>
            <person name="Popin R."/>
            <person name="Sivonen K."/>
            <person name="Fiore M.F."/>
        </authorList>
    </citation>
    <scope>NUCLEOTIDE SEQUENCE [LARGE SCALE GENOMIC DNA]</scope>
    <source>
        <strain evidence="1 2">CCIBt3594</strain>
    </source>
</reference>
<organism evidence="1 2">
    <name type="scientific">Pannus brasiliensis CCIBt3594</name>
    <dbReference type="NCBI Taxonomy" id="1427578"/>
    <lineage>
        <taxon>Bacteria</taxon>
        <taxon>Bacillati</taxon>
        <taxon>Cyanobacteriota</taxon>
        <taxon>Cyanophyceae</taxon>
        <taxon>Oscillatoriophycideae</taxon>
        <taxon>Chroococcales</taxon>
        <taxon>Microcystaceae</taxon>
        <taxon>Pannus</taxon>
    </lineage>
</organism>
<gene>
    <name evidence="1" type="ORF">V0288_23895</name>
</gene>
<protein>
    <submittedName>
        <fullName evidence="1">Uncharacterized protein</fullName>
    </submittedName>
</protein>
<dbReference type="RefSeq" id="WP_332867663.1">
    <property type="nucleotide sequence ID" value="NZ_JBAFSM010000079.1"/>
</dbReference>